<dbReference type="AlphaFoldDB" id="A0A1P8AYD3"/>
<dbReference type="KEGG" id="ath:AT2G45405"/>
<dbReference type="GeneID" id="28718356"/>
<evidence type="ECO:0000313" key="2">
    <source>
        <dbReference type="Araport" id="AT2G45405"/>
    </source>
</evidence>
<accession>A0A1P8AYD3</accession>
<dbReference type="ExpressionAtlas" id="A0A1P8AYD3">
    <property type="expression patterns" value="baseline and differential"/>
</dbReference>
<dbReference type="RefSeq" id="NP_001323892.1">
    <property type="nucleotide sequence ID" value="NM_001337130.1"/>
</dbReference>
<feature type="region of interest" description="Disordered" evidence="1">
    <location>
        <begin position="1"/>
        <end position="26"/>
    </location>
</feature>
<dbReference type="EMBL" id="CP002685">
    <property type="protein sequence ID" value="ANM61689.1"/>
    <property type="molecule type" value="Genomic_DNA"/>
</dbReference>
<reference evidence="3 4" key="1">
    <citation type="journal article" date="1999" name="Nature">
        <title>Sequence and analysis of chromosome 2 of the plant Arabidopsis thaliana.</title>
        <authorList>
            <person name="Lin X."/>
            <person name="Kaul S."/>
            <person name="Rounsley S."/>
            <person name="Shea T.P."/>
            <person name="Benito M.I."/>
            <person name="Town C.D."/>
            <person name="Fujii C.Y."/>
            <person name="Mason T."/>
            <person name="Bowman C.L."/>
            <person name="Barnstead M."/>
            <person name="Feldblyum T.V."/>
            <person name="Buell C.R."/>
            <person name="Ketchum K.A."/>
            <person name="Lee J."/>
            <person name="Ronning C.M."/>
            <person name="Koo H.L."/>
            <person name="Moffat K.S."/>
            <person name="Cronin L.A."/>
            <person name="Shen M."/>
            <person name="Pai G."/>
            <person name="Van Aken S."/>
            <person name="Umayam L."/>
            <person name="Tallon L.J."/>
            <person name="Gill J.E."/>
            <person name="Adams M.D."/>
            <person name="Carrera A.J."/>
            <person name="Creasy T.H."/>
            <person name="Goodman H.M."/>
            <person name="Somerville C.R."/>
            <person name="Copenhaver G.P."/>
            <person name="Preuss D."/>
            <person name="Nierman W.C."/>
            <person name="White O."/>
            <person name="Eisen J.A."/>
            <person name="Salzberg S.L."/>
            <person name="Fraser C.M."/>
            <person name="Venter J.C."/>
        </authorList>
    </citation>
    <scope>NUCLEOTIDE SEQUENCE [LARGE SCALE GENOMIC DNA]</scope>
    <source>
        <strain evidence="4">cv. Columbia</strain>
    </source>
</reference>
<dbReference type="Proteomes" id="UP000006548">
    <property type="component" value="Chromosome 2"/>
</dbReference>
<reference evidence="4" key="2">
    <citation type="journal article" date="2017" name="Plant J.">
        <title>Araport11: a complete reannotation of the Arabidopsis thaliana reference genome.</title>
        <authorList>
            <person name="Cheng C.Y."/>
            <person name="Krishnakumar V."/>
            <person name="Chan A.P."/>
            <person name="Thibaud-Nissen F."/>
            <person name="Schobel S."/>
            <person name="Town C.D."/>
        </authorList>
    </citation>
    <scope>GENOME REANNOTATION</scope>
    <source>
        <strain evidence="4">cv. Columbia</strain>
    </source>
</reference>
<dbReference type="Araport" id="AT2G45405"/>
<evidence type="ECO:0000313" key="4">
    <source>
        <dbReference type="Proteomes" id="UP000006548"/>
    </source>
</evidence>
<feature type="compositionally biased region" description="Basic and acidic residues" evidence="1">
    <location>
        <begin position="9"/>
        <end position="22"/>
    </location>
</feature>
<keyword evidence="4" id="KW-1185">Reference proteome</keyword>
<organism evidence="3 4">
    <name type="scientific">Arabidopsis thaliana</name>
    <name type="common">Mouse-ear cress</name>
    <dbReference type="NCBI Taxonomy" id="3702"/>
    <lineage>
        <taxon>Eukaryota</taxon>
        <taxon>Viridiplantae</taxon>
        <taxon>Streptophyta</taxon>
        <taxon>Embryophyta</taxon>
        <taxon>Tracheophyta</taxon>
        <taxon>Spermatophyta</taxon>
        <taxon>Magnoliopsida</taxon>
        <taxon>eudicotyledons</taxon>
        <taxon>Gunneridae</taxon>
        <taxon>Pentapetalae</taxon>
        <taxon>rosids</taxon>
        <taxon>malvids</taxon>
        <taxon>Brassicales</taxon>
        <taxon>Brassicaceae</taxon>
        <taxon>Camelineae</taxon>
        <taxon>Arabidopsis</taxon>
    </lineage>
</organism>
<evidence type="ECO:0000313" key="3">
    <source>
        <dbReference type="EMBL" id="ANM61689.1"/>
    </source>
</evidence>
<gene>
    <name evidence="2 3" type="ordered locus">At2g45405</name>
</gene>
<dbReference type="TAIR" id="AT2G45405"/>
<proteinExistence type="predicted"/>
<protein>
    <submittedName>
        <fullName evidence="3">Uncharacterized protein</fullName>
    </submittedName>
</protein>
<dbReference type="InParanoid" id="A0A1P8AYD3"/>
<evidence type="ECO:0000256" key="1">
    <source>
        <dbReference type="SAM" id="MobiDB-lite"/>
    </source>
</evidence>
<sequence>MMRHGKGKYPSDDKPRREDHQRGVSSVRCLINYPQGRSIQDIKIKHKSFSIEMEKTQMIYLQGKKK</sequence>
<name>A0A1P8AYD3_ARATH</name>